<dbReference type="PROSITE" id="PS50157">
    <property type="entry name" value="ZINC_FINGER_C2H2_2"/>
    <property type="match status" value="6"/>
</dbReference>
<evidence type="ECO:0000256" key="12">
    <source>
        <dbReference type="SAM" id="MobiDB-lite"/>
    </source>
</evidence>
<dbReference type="GO" id="GO:0005634">
    <property type="term" value="C:nucleus"/>
    <property type="evidence" value="ECO:0007669"/>
    <property type="project" value="UniProtKB-SubCell"/>
</dbReference>
<feature type="domain" description="C2H2-type" evidence="13">
    <location>
        <begin position="337"/>
        <end position="364"/>
    </location>
</feature>
<keyword evidence="6 10" id="KW-0863">Zinc-finger</keyword>
<feature type="domain" description="C2H2-type" evidence="13">
    <location>
        <begin position="393"/>
        <end position="420"/>
    </location>
</feature>
<evidence type="ECO:0000256" key="1">
    <source>
        <dbReference type="ARBA" id="ARBA00003767"/>
    </source>
</evidence>
<keyword evidence="9" id="KW-0539">Nucleus</keyword>
<dbReference type="SUPFAM" id="SSF57667">
    <property type="entry name" value="beta-beta-alpha zinc fingers"/>
    <property type="match status" value="3"/>
</dbReference>
<evidence type="ECO:0000256" key="9">
    <source>
        <dbReference type="ARBA" id="ARBA00023242"/>
    </source>
</evidence>
<evidence type="ECO:0000313" key="15">
    <source>
        <dbReference type="Proteomes" id="UP000193380"/>
    </source>
</evidence>
<evidence type="ECO:0000313" key="14">
    <source>
        <dbReference type="EMBL" id="CDQ83000.1"/>
    </source>
</evidence>
<gene>
    <name evidence="14" type="ORF">GSONMT00000858001</name>
</gene>
<dbReference type="GO" id="GO:0000978">
    <property type="term" value="F:RNA polymerase II cis-regulatory region sequence-specific DNA binding"/>
    <property type="evidence" value="ECO:0007669"/>
    <property type="project" value="TreeGrafter"/>
</dbReference>
<evidence type="ECO:0000256" key="3">
    <source>
        <dbReference type="ARBA" id="ARBA00006991"/>
    </source>
</evidence>
<evidence type="ECO:0000256" key="7">
    <source>
        <dbReference type="ARBA" id="ARBA00022833"/>
    </source>
</evidence>
<dbReference type="GO" id="GO:0006357">
    <property type="term" value="P:regulation of transcription by RNA polymerase II"/>
    <property type="evidence" value="ECO:0007669"/>
    <property type="project" value="TreeGrafter"/>
</dbReference>
<sequence length="487" mass="55555">MYYTVHAQRLTALFVLFTLFTLVARWLTWLARQIFFSKMSKMEYLRVFLNQKLIAAAEEIFGVVEETIAEYQEEVSHTKEENRRLRSMLDIRSKPQIKLHRRAGVYPQQLTVTVSDEQQEWSPSLGQKDPEPTRMKDEQGEPRTSQEDDNHFNEFINSYGCVSSDYYQDPTQPSHGERYSLPSTSTEQIKTEPYVEDYGVSEPTRESQPFSGVDRECSAAQSENRGHIDRMECGGPLSGLMLKPLKSKRTKTVKGQSSHSVKDRKLNHLKSHSRPSVSWDAAPSCKVCGKQFDSMASLLNHVQTHTQDKEHLCGVCGKFCQSTESMIDHLQTHIGAKCCHICGKYFAWDTFLKRHLRSHTGEKPFHCHDCGKGFTQRGHLNLHMRSHTGEKPHQCQDCGKCFSQNTSLIVHMRTHTGEKPYMCPVCRKCFTTSSMLKKHHTAHKHIGVLNVANATMDTDHTEPHEEGLQRGEHMTVPCVGGENQTAD</sequence>
<evidence type="ECO:0000256" key="4">
    <source>
        <dbReference type="ARBA" id="ARBA00022723"/>
    </source>
</evidence>
<dbReference type="PANTHER" id="PTHR24404">
    <property type="entry name" value="ZINC FINGER PROTEIN"/>
    <property type="match status" value="1"/>
</dbReference>
<feature type="compositionally biased region" description="Basic and acidic residues" evidence="12">
    <location>
        <begin position="459"/>
        <end position="473"/>
    </location>
</feature>
<comment type="similarity">
    <text evidence="3">Belongs to the krueppel C2H2-type zinc-finger protein family.</text>
</comment>
<comment type="subcellular location">
    <subcellularLocation>
        <location evidence="2">Nucleus</location>
    </subcellularLocation>
</comment>
<name>A0A060Y1B9_ONCMY</name>
<proteinExistence type="inferred from homology"/>
<dbReference type="FunFam" id="3.30.160.60:FF:000475">
    <property type="entry name" value="zinc finger protein 32 isoform X1"/>
    <property type="match status" value="1"/>
</dbReference>
<organism evidence="14 15">
    <name type="scientific">Oncorhynchus mykiss</name>
    <name type="common">Rainbow trout</name>
    <name type="synonym">Salmo gairdneri</name>
    <dbReference type="NCBI Taxonomy" id="8022"/>
    <lineage>
        <taxon>Eukaryota</taxon>
        <taxon>Metazoa</taxon>
        <taxon>Chordata</taxon>
        <taxon>Craniata</taxon>
        <taxon>Vertebrata</taxon>
        <taxon>Euteleostomi</taxon>
        <taxon>Actinopterygii</taxon>
        <taxon>Neopterygii</taxon>
        <taxon>Teleostei</taxon>
        <taxon>Protacanthopterygii</taxon>
        <taxon>Salmoniformes</taxon>
        <taxon>Salmonidae</taxon>
        <taxon>Salmoninae</taxon>
        <taxon>Oncorhynchus</taxon>
    </lineage>
</organism>
<dbReference type="Proteomes" id="UP000193380">
    <property type="component" value="Unassembled WGS sequence"/>
</dbReference>
<dbReference type="SMART" id="SM00355">
    <property type="entry name" value="ZnF_C2H2"/>
    <property type="match status" value="6"/>
</dbReference>
<dbReference type="InterPro" id="IPR036236">
    <property type="entry name" value="Znf_C2H2_sf"/>
</dbReference>
<dbReference type="Gene3D" id="3.30.160.60">
    <property type="entry name" value="Classic Zinc Finger"/>
    <property type="match status" value="5"/>
</dbReference>
<dbReference type="FunFam" id="3.30.160.60:FF:000358">
    <property type="entry name" value="zinc finger protein 24"/>
    <property type="match status" value="1"/>
</dbReference>
<dbReference type="InterPro" id="IPR050589">
    <property type="entry name" value="Ikaros_C2H2-ZF"/>
</dbReference>
<feature type="compositionally biased region" description="Polar residues" evidence="12">
    <location>
        <begin position="114"/>
        <end position="125"/>
    </location>
</feature>
<evidence type="ECO:0000256" key="10">
    <source>
        <dbReference type="PROSITE-ProRule" id="PRU00042"/>
    </source>
</evidence>
<dbReference type="Pfam" id="PF00096">
    <property type="entry name" value="zf-C2H2"/>
    <property type="match status" value="4"/>
</dbReference>
<feature type="coiled-coil region" evidence="11">
    <location>
        <begin position="54"/>
        <end position="88"/>
    </location>
</feature>
<feature type="domain" description="C2H2-type" evidence="13">
    <location>
        <begin position="421"/>
        <end position="443"/>
    </location>
</feature>
<dbReference type="AlphaFoldDB" id="A0A060Y1B9"/>
<dbReference type="EMBL" id="FR906083">
    <property type="protein sequence ID" value="CDQ83000.1"/>
    <property type="molecule type" value="Genomic_DNA"/>
</dbReference>
<feature type="domain" description="C2H2-type" evidence="13">
    <location>
        <begin position="311"/>
        <end position="338"/>
    </location>
</feature>
<dbReference type="InterPro" id="IPR013087">
    <property type="entry name" value="Znf_C2H2_type"/>
</dbReference>
<evidence type="ECO:0000256" key="5">
    <source>
        <dbReference type="ARBA" id="ARBA00022737"/>
    </source>
</evidence>
<dbReference type="GO" id="GO:0003700">
    <property type="term" value="F:DNA-binding transcription factor activity"/>
    <property type="evidence" value="ECO:0007669"/>
    <property type="project" value="TreeGrafter"/>
</dbReference>
<dbReference type="PANTHER" id="PTHR24404:SF114">
    <property type="entry name" value="KLUMPFUSS, ISOFORM B-RELATED"/>
    <property type="match status" value="1"/>
</dbReference>
<keyword evidence="4" id="KW-0479">Metal-binding</keyword>
<comment type="function">
    <text evidence="1">May be involved in transcriptional regulation.</text>
</comment>
<evidence type="ECO:0000256" key="2">
    <source>
        <dbReference type="ARBA" id="ARBA00004123"/>
    </source>
</evidence>
<dbReference type="GO" id="GO:0008270">
    <property type="term" value="F:zinc ion binding"/>
    <property type="evidence" value="ECO:0007669"/>
    <property type="project" value="UniProtKB-KW"/>
</dbReference>
<dbReference type="STRING" id="8022.A0A060Y1B9"/>
<feature type="domain" description="C2H2-type" evidence="13">
    <location>
        <begin position="283"/>
        <end position="310"/>
    </location>
</feature>
<accession>A0A060Y1B9</accession>
<keyword evidence="5" id="KW-0677">Repeat</keyword>
<feature type="domain" description="C2H2-type" evidence="13">
    <location>
        <begin position="365"/>
        <end position="392"/>
    </location>
</feature>
<keyword evidence="8" id="KW-0238">DNA-binding</keyword>
<feature type="region of interest" description="Disordered" evidence="12">
    <location>
        <begin position="114"/>
        <end position="151"/>
    </location>
</feature>
<protein>
    <recommendedName>
        <fullName evidence="13">C2H2-type domain-containing protein</fullName>
    </recommendedName>
</protein>
<keyword evidence="11" id="KW-0175">Coiled coil</keyword>
<reference evidence="14" key="1">
    <citation type="journal article" date="2014" name="Nat. Commun.">
        <title>The rainbow trout genome provides novel insights into evolution after whole-genome duplication in vertebrates.</title>
        <authorList>
            <person name="Berthelot C."/>
            <person name="Brunet F."/>
            <person name="Chalopin D."/>
            <person name="Juanchich A."/>
            <person name="Bernard M."/>
            <person name="Noel B."/>
            <person name="Bento P."/>
            <person name="Da Silva C."/>
            <person name="Labadie K."/>
            <person name="Alberti A."/>
            <person name="Aury J.M."/>
            <person name="Louis A."/>
            <person name="Dehais P."/>
            <person name="Bardou P."/>
            <person name="Montfort J."/>
            <person name="Klopp C."/>
            <person name="Cabau C."/>
            <person name="Gaspin C."/>
            <person name="Thorgaard G.H."/>
            <person name="Boussaha M."/>
            <person name="Quillet E."/>
            <person name="Guyomard R."/>
            <person name="Galiana D."/>
            <person name="Bobe J."/>
            <person name="Volff J.N."/>
            <person name="Genet C."/>
            <person name="Wincker P."/>
            <person name="Jaillon O."/>
            <person name="Roest Crollius H."/>
            <person name="Guiguen Y."/>
        </authorList>
    </citation>
    <scope>NUCLEOTIDE SEQUENCE [LARGE SCALE GENOMIC DNA]</scope>
</reference>
<keyword evidence="7" id="KW-0862">Zinc</keyword>
<reference evidence="14" key="2">
    <citation type="submission" date="2014-03" db="EMBL/GenBank/DDBJ databases">
        <authorList>
            <person name="Genoscope - CEA"/>
        </authorList>
    </citation>
    <scope>NUCLEOTIDE SEQUENCE</scope>
</reference>
<evidence type="ECO:0000256" key="6">
    <source>
        <dbReference type="ARBA" id="ARBA00022771"/>
    </source>
</evidence>
<dbReference type="PaxDb" id="8022-A0A060Y1B9"/>
<feature type="compositionally biased region" description="Basic and acidic residues" evidence="12">
    <location>
        <begin position="128"/>
        <end position="151"/>
    </location>
</feature>
<feature type="region of interest" description="Disordered" evidence="12">
    <location>
        <begin position="459"/>
        <end position="487"/>
    </location>
</feature>
<dbReference type="PROSITE" id="PS00028">
    <property type="entry name" value="ZINC_FINGER_C2H2_1"/>
    <property type="match status" value="5"/>
</dbReference>
<dbReference type="FunFam" id="3.30.160.60:FF:000250">
    <property type="entry name" value="zinc finger protein 197 isoform X1"/>
    <property type="match status" value="1"/>
</dbReference>
<evidence type="ECO:0000256" key="8">
    <source>
        <dbReference type="ARBA" id="ARBA00023125"/>
    </source>
</evidence>
<evidence type="ECO:0000256" key="11">
    <source>
        <dbReference type="SAM" id="Coils"/>
    </source>
</evidence>
<evidence type="ECO:0000259" key="13">
    <source>
        <dbReference type="PROSITE" id="PS50157"/>
    </source>
</evidence>